<proteinExistence type="predicted"/>
<sequence>MRPSTPISWLSSLLLISATATAYDSISFTTWNCTACNPEPGTFCSVGTRSQLPPDQCFSMWPGSTYIKSFDAIIPSCQVNLYLAGDCTGTAEVHKENEGQCEPKGPANSFKITC</sequence>
<protein>
    <submittedName>
        <fullName evidence="2">Uncharacterized protein</fullName>
    </submittedName>
</protein>
<dbReference type="EMBL" id="KI968868">
    <property type="protein sequence ID" value="EUN21040.1"/>
    <property type="molecule type" value="Genomic_DNA"/>
</dbReference>
<accession>W7E4W7</accession>
<keyword evidence="3" id="KW-1185">Reference proteome</keyword>
<organism evidence="2 3">
    <name type="scientific">Bipolaris victoriae (strain FI3)</name>
    <name type="common">Victoria blight of oats agent</name>
    <name type="synonym">Cochliobolus victoriae</name>
    <dbReference type="NCBI Taxonomy" id="930091"/>
    <lineage>
        <taxon>Eukaryota</taxon>
        <taxon>Fungi</taxon>
        <taxon>Dikarya</taxon>
        <taxon>Ascomycota</taxon>
        <taxon>Pezizomycotina</taxon>
        <taxon>Dothideomycetes</taxon>
        <taxon>Pleosporomycetidae</taxon>
        <taxon>Pleosporales</taxon>
        <taxon>Pleosporineae</taxon>
        <taxon>Pleosporaceae</taxon>
        <taxon>Bipolaris</taxon>
    </lineage>
</organism>
<evidence type="ECO:0000256" key="1">
    <source>
        <dbReference type="SAM" id="SignalP"/>
    </source>
</evidence>
<feature type="chain" id="PRO_5004891236" evidence="1">
    <location>
        <begin position="23"/>
        <end position="114"/>
    </location>
</feature>
<name>W7E4W7_BIPV3</name>
<gene>
    <name evidence="2" type="ORF">COCVIDRAFT_42920</name>
</gene>
<dbReference type="Proteomes" id="UP000054337">
    <property type="component" value="Unassembled WGS sequence"/>
</dbReference>
<keyword evidence="1" id="KW-0732">Signal</keyword>
<dbReference type="RefSeq" id="XP_014550614.1">
    <property type="nucleotide sequence ID" value="XM_014695128.1"/>
</dbReference>
<dbReference type="GeneID" id="26257417"/>
<dbReference type="HOGENOM" id="CLU_2120676_0_0_1"/>
<reference evidence="2 3" key="1">
    <citation type="journal article" date="2013" name="PLoS Genet.">
        <title>Comparative genome structure, secondary metabolite, and effector coding capacity across Cochliobolus pathogens.</title>
        <authorList>
            <person name="Condon B.J."/>
            <person name="Leng Y."/>
            <person name="Wu D."/>
            <person name="Bushley K.E."/>
            <person name="Ohm R.A."/>
            <person name="Otillar R."/>
            <person name="Martin J."/>
            <person name="Schackwitz W."/>
            <person name="Grimwood J."/>
            <person name="MohdZainudin N."/>
            <person name="Xue C."/>
            <person name="Wang R."/>
            <person name="Manning V.A."/>
            <person name="Dhillon B."/>
            <person name="Tu Z.J."/>
            <person name="Steffenson B.J."/>
            <person name="Salamov A."/>
            <person name="Sun H."/>
            <person name="Lowry S."/>
            <person name="LaButti K."/>
            <person name="Han J."/>
            <person name="Copeland A."/>
            <person name="Lindquist E."/>
            <person name="Barry K."/>
            <person name="Schmutz J."/>
            <person name="Baker S.E."/>
            <person name="Ciuffetti L.M."/>
            <person name="Grigoriev I.V."/>
            <person name="Zhong S."/>
            <person name="Turgeon B.G."/>
        </authorList>
    </citation>
    <scope>NUCLEOTIDE SEQUENCE [LARGE SCALE GENOMIC DNA]</scope>
    <source>
        <strain evidence="2 3">FI3</strain>
    </source>
</reference>
<dbReference type="AlphaFoldDB" id="W7E4W7"/>
<evidence type="ECO:0000313" key="3">
    <source>
        <dbReference type="Proteomes" id="UP000054337"/>
    </source>
</evidence>
<evidence type="ECO:0000313" key="2">
    <source>
        <dbReference type="EMBL" id="EUN21040.1"/>
    </source>
</evidence>
<feature type="signal peptide" evidence="1">
    <location>
        <begin position="1"/>
        <end position="22"/>
    </location>
</feature>